<keyword evidence="3" id="KW-0539">Nucleus</keyword>
<dbReference type="GO" id="GO:0031573">
    <property type="term" value="P:mitotic intra-S DNA damage checkpoint signaling"/>
    <property type="evidence" value="ECO:0007669"/>
    <property type="project" value="TreeGrafter"/>
</dbReference>
<dbReference type="PANTHER" id="PTHR12900:SF0">
    <property type="entry name" value="CHECKPOINT PROTEIN"/>
    <property type="match status" value="1"/>
</dbReference>
<dbReference type="GO" id="GO:0000723">
    <property type="term" value="P:telomere maintenance"/>
    <property type="evidence" value="ECO:0007669"/>
    <property type="project" value="TreeGrafter"/>
</dbReference>
<keyword evidence="5" id="KW-1185">Reference proteome</keyword>
<comment type="similarity">
    <text evidence="2 4">Belongs to the HUS1 family.</text>
</comment>
<dbReference type="AlphaFoldDB" id="A0A915BIQ0"/>
<dbReference type="GO" id="GO:0030896">
    <property type="term" value="C:checkpoint clamp complex"/>
    <property type="evidence" value="ECO:0007669"/>
    <property type="project" value="InterPro"/>
</dbReference>
<evidence type="ECO:0000313" key="5">
    <source>
        <dbReference type="Proteomes" id="UP000887569"/>
    </source>
</evidence>
<evidence type="ECO:0000313" key="6">
    <source>
        <dbReference type="WBParaSite" id="PgR042_g047_t05"/>
    </source>
</evidence>
<evidence type="ECO:0000256" key="4">
    <source>
        <dbReference type="PIRNR" id="PIRNR011312"/>
    </source>
</evidence>
<dbReference type="GO" id="GO:0006289">
    <property type="term" value="P:nucleotide-excision repair"/>
    <property type="evidence" value="ECO:0007669"/>
    <property type="project" value="TreeGrafter"/>
</dbReference>
<name>A0A915BIQ0_PARUN</name>
<dbReference type="InterPro" id="IPR016580">
    <property type="entry name" value="HUS1"/>
</dbReference>
<dbReference type="Proteomes" id="UP000887569">
    <property type="component" value="Unplaced"/>
</dbReference>
<evidence type="ECO:0000256" key="1">
    <source>
        <dbReference type="ARBA" id="ARBA00004123"/>
    </source>
</evidence>
<dbReference type="GO" id="GO:0033314">
    <property type="term" value="P:mitotic DNA replication checkpoint signaling"/>
    <property type="evidence" value="ECO:0007669"/>
    <property type="project" value="TreeGrafter"/>
</dbReference>
<reference evidence="6" key="1">
    <citation type="submission" date="2022-11" db="UniProtKB">
        <authorList>
            <consortium name="WormBaseParasite"/>
        </authorList>
    </citation>
    <scope>IDENTIFICATION</scope>
</reference>
<evidence type="ECO:0000256" key="2">
    <source>
        <dbReference type="ARBA" id="ARBA00005563"/>
    </source>
</evidence>
<accession>A0A915BIQ0</accession>
<dbReference type="GO" id="GO:0035861">
    <property type="term" value="C:site of double-strand break"/>
    <property type="evidence" value="ECO:0007669"/>
    <property type="project" value="TreeGrafter"/>
</dbReference>
<protein>
    <recommendedName>
        <fullName evidence="4">Checkpoint protein</fullName>
    </recommendedName>
</protein>
<evidence type="ECO:0000256" key="3">
    <source>
        <dbReference type="ARBA" id="ARBA00023242"/>
    </source>
</evidence>
<dbReference type="PANTHER" id="PTHR12900">
    <property type="entry name" value="MITOTIC AND DNA DAMAGE CHECKPOINT PROTEIN HUS1"/>
    <property type="match status" value="1"/>
</dbReference>
<dbReference type="GO" id="GO:0005730">
    <property type="term" value="C:nucleolus"/>
    <property type="evidence" value="ECO:0007669"/>
    <property type="project" value="InterPro"/>
</dbReference>
<organism evidence="5 6">
    <name type="scientific">Parascaris univalens</name>
    <name type="common">Nematode worm</name>
    <dbReference type="NCBI Taxonomy" id="6257"/>
    <lineage>
        <taxon>Eukaryota</taxon>
        <taxon>Metazoa</taxon>
        <taxon>Ecdysozoa</taxon>
        <taxon>Nematoda</taxon>
        <taxon>Chromadorea</taxon>
        <taxon>Rhabditida</taxon>
        <taxon>Spirurina</taxon>
        <taxon>Ascaridomorpha</taxon>
        <taxon>Ascaridoidea</taxon>
        <taxon>Ascarididae</taxon>
        <taxon>Parascaris</taxon>
    </lineage>
</organism>
<dbReference type="Pfam" id="PF04005">
    <property type="entry name" value="Hus1"/>
    <property type="match status" value="1"/>
</dbReference>
<dbReference type="InterPro" id="IPR007150">
    <property type="entry name" value="HUS1/Mec3"/>
</dbReference>
<sequence length="277" mass="31039">MKFLGVVAEQGAVDTFSRIMEMVSHLCKERVTLRITNDAMIFINAGFARSNGIFMQISLVVQEFFSTFTMAGVSEEFNEICMEFDKDYLFRSINPKERATKIRLTKIGNIPHIKVEQKTSAIVHEMPVDLIPIRQWKHYAMPAIDDVKIAIYLPPIGAIRSLISTIKNMGMKFLTIRANQRGELHLVGDMDVVQVGIHLSRLTCPRLDNAGDGDEGNASTFYEVCVDIRSVHSLLRSLPPNFTMSRILLRIVPGKMAVFSIEQEEASLTYIAGGVVA</sequence>
<dbReference type="PIRSF" id="PIRSF011312">
    <property type="entry name" value="Cell_cycle_HUS1"/>
    <property type="match status" value="1"/>
</dbReference>
<dbReference type="GO" id="GO:0000724">
    <property type="term" value="P:double-strand break repair via homologous recombination"/>
    <property type="evidence" value="ECO:0007669"/>
    <property type="project" value="TreeGrafter"/>
</dbReference>
<comment type="subcellular location">
    <subcellularLocation>
        <location evidence="1">Nucleus</location>
    </subcellularLocation>
</comment>
<dbReference type="Gene3D" id="3.70.10.10">
    <property type="match status" value="1"/>
</dbReference>
<dbReference type="WBParaSite" id="PgR042_g047_t05">
    <property type="protein sequence ID" value="PgR042_g047_t05"/>
    <property type="gene ID" value="PgR042_g047"/>
</dbReference>
<dbReference type="GO" id="GO:0044778">
    <property type="term" value="P:meiotic DNA integrity checkpoint signaling"/>
    <property type="evidence" value="ECO:0007669"/>
    <property type="project" value="TreeGrafter"/>
</dbReference>
<proteinExistence type="inferred from homology"/>